<proteinExistence type="predicted"/>
<sequence>MSGDTPKPPSIMAPLAVIVNPVHEEKKKLICFSASKKQTLTVQQRYYAQHDPGRVIGYNVDESTTPVLANPSSLAAMVVDHTICVYGITGNDGNYKATMVSPGFEPIKNSTPVTTAIAGFNIKQQAYLYYQSVVGTKSCITEFTFELEGLGGGGDSSHLTSLAPAPATRLAATTDESGNRWIAYQDKDLAIHVYNVKKNKEDTIAQTRPDEGSRLAKAKTPLAISIVHDNGRPVHLYVYYVDETDFACVVSSSIADGYRLDFNTDAQKVVNLNGRGANRTFKVQAWSELAVLPYPGREGKASNLLFAVKADAPGDAVSQTECDEWK</sequence>
<evidence type="ECO:0000313" key="1">
    <source>
        <dbReference type="EMBL" id="KAK5988131.1"/>
    </source>
</evidence>
<protein>
    <recommendedName>
        <fullName evidence="3">Fucose-specific lectin</fullName>
    </recommendedName>
</protein>
<accession>A0ABR0S900</accession>
<reference evidence="1 2" key="1">
    <citation type="submission" date="2024-01" db="EMBL/GenBank/DDBJ databases">
        <title>Complete genome of Cladobotryum mycophilum ATHUM6906.</title>
        <authorList>
            <person name="Christinaki A.C."/>
            <person name="Myridakis A.I."/>
            <person name="Kouvelis V.N."/>
        </authorList>
    </citation>
    <scope>NUCLEOTIDE SEQUENCE [LARGE SCALE GENOMIC DNA]</scope>
    <source>
        <strain evidence="1 2">ATHUM6906</strain>
    </source>
</reference>
<dbReference type="SUPFAM" id="SSF89372">
    <property type="entry name" value="Fucose-specific lectin"/>
    <property type="match status" value="1"/>
</dbReference>
<evidence type="ECO:0000313" key="2">
    <source>
        <dbReference type="Proteomes" id="UP001338125"/>
    </source>
</evidence>
<dbReference type="Gene3D" id="2.120.10.70">
    <property type="entry name" value="Fucose-specific lectin"/>
    <property type="match status" value="1"/>
</dbReference>
<name>A0ABR0S900_9HYPO</name>
<evidence type="ECO:0008006" key="3">
    <source>
        <dbReference type="Google" id="ProtNLM"/>
    </source>
</evidence>
<keyword evidence="2" id="KW-1185">Reference proteome</keyword>
<dbReference type="Proteomes" id="UP001338125">
    <property type="component" value="Unassembled WGS sequence"/>
</dbReference>
<organism evidence="1 2">
    <name type="scientific">Cladobotryum mycophilum</name>
    <dbReference type="NCBI Taxonomy" id="491253"/>
    <lineage>
        <taxon>Eukaryota</taxon>
        <taxon>Fungi</taxon>
        <taxon>Dikarya</taxon>
        <taxon>Ascomycota</taxon>
        <taxon>Pezizomycotina</taxon>
        <taxon>Sordariomycetes</taxon>
        <taxon>Hypocreomycetidae</taxon>
        <taxon>Hypocreales</taxon>
        <taxon>Hypocreaceae</taxon>
        <taxon>Cladobotryum</taxon>
    </lineage>
</organism>
<dbReference type="EMBL" id="JAVFKD010000016">
    <property type="protein sequence ID" value="KAK5988131.1"/>
    <property type="molecule type" value="Genomic_DNA"/>
</dbReference>
<gene>
    <name evidence="1" type="ORF">PT974_12271</name>
</gene>
<comment type="caution">
    <text evidence="1">The sequence shown here is derived from an EMBL/GenBank/DDBJ whole genome shotgun (WGS) entry which is preliminary data.</text>
</comment>